<evidence type="ECO:0000313" key="5">
    <source>
        <dbReference type="EMBL" id="ANZ46192.1"/>
    </source>
</evidence>
<evidence type="ECO:0000256" key="2">
    <source>
        <dbReference type="ARBA" id="ARBA00023125"/>
    </source>
</evidence>
<dbReference type="InterPro" id="IPR036390">
    <property type="entry name" value="WH_DNA-bd_sf"/>
</dbReference>
<protein>
    <recommendedName>
        <fullName evidence="4">HTH gntR-type domain-containing protein</fullName>
    </recommendedName>
</protein>
<dbReference type="SMART" id="SM00895">
    <property type="entry name" value="FCD"/>
    <property type="match status" value="1"/>
</dbReference>
<keyword evidence="3" id="KW-0804">Transcription</keyword>
<dbReference type="PANTHER" id="PTHR43537">
    <property type="entry name" value="TRANSCRIPTIONAL REGULATOR, GNTR FAMILY"/>
    <property type="match status" value="1"/>
</dbReference>
<gene>
    <name evidence="5" type="ORF">BED41_14435</name>
</gene>
<reference evidence="5" key="1">
    <citation type="submission" date="2016-08" db="EMBL/GenBank/DDBJ databases">
        <title>Complete genome of Cloacibacillus porcorum.</title>
        <authorList>
            <person name="Looft T."/>
            <person name="Bayles D.O."/>
            <person name="Alt D.P."/>
        </authorList>
    </citation>
    <scope>NUCLEOTIDE SEQUENCE [LARGE SCALE GENOMIC DNA]</scope>
    <source>
        <strain evidence="5">CL-84</strain>
    </source>
</reference>
<feature type="domain" description="HTH gntR-type" evidence="4">
    <location>
        <begin position="1"/>
        <end position="59"/>
    </location>
</feature>
<dbReference type="CDD" id="cd07377">
    <property type="entry name" value="WHTH_GntR"/>
    <property type="match status" value="1"/>
</dbReference>
<dbReference type="Gene3D" id="1.20.120.530">
    <property type="entry name" value="GntR ligand-binding domain-like"/>
    <property type="match status" value="1"/>
</dbReference>
<dbReference type="PRINTS" id="PR00035">
    <property type="entry name" value="HTHGNTR"/>
</dbReference>
<dbReference type="PANTHER" id="PTHR43537:SF5">
    <property type="entry name" value="UXU OPERON TRANSCRIPTIONAL REGULATOR"/>
    <property type="match status" value="1"/>
</dbReference>
<evidence type="ECO:0000313" key="6">
    <source>
        <dbReference type="Proteomes" id="UP000093044"/>
    </source>
</evidence>
<dbReference type="InterPro" id="IPR000524">
    <property type="entry name" value="Tscrpt_reg_HTH_GntR"/>
</dbReference>
<sequence>MLKLIKDGAWEPGGKIPSENELASAFSVSRNSIREAVKILNNMNVLTSCPGQGTFLAEDAISRILSLEVIDIGYRNASVMEIYEIRTLLESQSAYWAALRVTESDIGELNELLRMSRCAESCDIAEQNRIHYLFHDTVIRMSKNSLLLHMLSSIKAEIDAHHASFDNLPPADITNLINDQEKVITAILNKRPEEARLAMISHLESAMRLIK</sequence>
<dbReference type="InterPro" id="IPR011711">
    <property type="entry name" value="GntR_C"/>
</dbReference>
<dbReference type="GO" id="GO:0003700">
    <property type="term" value="F:DNA-binding transcription factor activity"/>
    <property type="evidence" value="ECO:0007669"/>
    <property type="project" value="InterPro"/>
</dbReference>
<dbReference type="SUPFAM" id="SSF46785">
    <property type="entry name" value="Winged helix' DNA-binding domain"/>
    <property type="match status" value="1"/>
</dbReference>
<dbReference type="SMART" id="SM00345">
    <property type="entry name" value="HTH_GNTR"/>
    <property type="match status" value="1"/>
</dbReference>
<dbReference type="KEGG" id="cpor:BED41_14435"/>
<dbReference type="STRING" id="1197717.BED41_14435"/>
<dbReference type="AlphaFoldDB" id="A0A1B2I8A2"/>
<accession>A0A1B2I8A2</accession>
<dbReference type="InterPro" id="IPR036388">
    <property type="entry name" value="WH-like_DNA-bd_sf"/>
</dbReference>
<dbReference type="InterPro" id="IPR008920">
    <property type="entry name" value="TF_FadR/GntR_C"/>
</dbReference>
<proteinExistence type="predicted"/>
<dbReference type="Pfam" id="PF07729">
    <property type="entry name" value="FCD"/>
    <property type="match status" value="1"/>
</dbReference>
<dbReference type="GO" id="GO:0003677">
    <property type="term" value="F:DNA binding"/>
    <property type="evidence" value="ECO:0007669"/>
    <property type="project" value="UniProtKB-KW"/>
</dbReference>
<evidence type="ECO:0000259" key="4">
    <source>
        <dbReference type="PROSITE" id="PS50949"/>
    </source>
</evidence>
<dbReference type="SUPFAM" id="SSF48008">
    <property type="entry name" value="GntR ligand-binding domain-like"/>
    <property type="match status" value="1"/>
</dbReference>
<dbReference type="Proteomes" id="UP000093044">
    <property type="component" value="Chromosome"/>
</dbReference>
<evidence type="ECO:0000256" key="3">
    <source>
        <dbReference type="ARBA" id="ARBA00023163"/>
    </source>
</evidence>
<keyword evidence="2" id="KW-0238">DNA-binding</keyword>
<evidence type="ECO:0000256" key="1">
    <source>
        <dbReference type="ARBA" id="ARBA00023015"/>
    </source>
</evidence>
<keyword evidence="1" id="KW-0805">Transcription regulation</keyword>
<organism evidence="5 6">
    <name type="scientific">Cloacibacillus porcorum</name>
    <dbReference type="NCBI Taxonomy" id="1197717"/>
    <lineage>
        <taxon>Bacteria</taxon>
        <taxon>Thermotogati</taxon>
        <taxon>Synergistota</taxon>
        <taxon>Synergistia</taxon>
        <taxon>Synergistales</taxon>
        <taxon>Synergistaceae</taxon>
        <taxon>Cloacibacillus</taxon>
    </lineage>
</organism>
<name>A0A1B2I8A2_9BACT</name>
<dbReference type="Gene3D" id="1.10.10.10">
    <property type="entry name" value="Winged helix-like DNA-binding domain superfamily/Winged helix DNA-binding domain"/>
    <property type="match status" value="1"/>
</dbReference>
<dbReference type="PROSITE" id="PS50949">
    <property type="entry name" value="HTH_GNTR"/>
    <property type="match status" value="1"/>
</dbReference>
<keyword evidence="6" id="KW-1185">Reference proteome</keyword>
<dbReference type="EMBL" id="CP016757">
    <property type="protein sequence ID" value="ANZ46192.1"/>
    <property type="molecule type" value="Genomic_DNA"/>
</dbReference>
<dbReference type="Pfam" id="PF00392">
    <property type="entry name" value="GntR"/>
    <property type="match status" value="1"/>
</dbReference>